<comment type="caution">
    <text evidence="1">The sequence shown here is derived from an EMBL/GenBank/DDBJ whole genome shotgun (WGS) entry which is preliminary data.</text>
</comment>
<evidence type="ECO:0000313" key="1">
    <source>
        <dbReference type="EMBL" id="KAJ1171134.1"/>
    </source>
</evidence>
<keyword evidence="2" id="KW-1185">Reference proteome</keyword>
<dbReference type="Proteomes" id="UP001066276">
    <property type="component" value="Chromosome 4_1"/>
</dbReference>
<organism evidence="1 2">
    <name type="scientific">Pleurodeles waltl</name>
    <name type="common">Iberian ribbed newt</name>
    <dbReference type="NCBI Taxonomy" id="8319"/>
    <lineage>
        <taxon>Eukaryota</taxon>
        <taxon>Metazoa</taxon>
        <taxon>Chordata</taxon>
        <taxon>Craniata</taxon>
        <taxon>Vertebrata</taxon>
        <taxon>Euteleostomi</taxon>
        <taxon>Amphibia</taxon>
        <taxon>Batrachia</taxon>
        <taxon>Caudata</taxon>
        <taxon>Salamandroidea</taxon>
        <taxon>Salamandridae</taxon>
        <taxon>Pleurodelinae</taxon>
        <taxon>Pleurodeles</taxon>
    </lineage>
</organism>
<name>A0AAV7T467_PLEWA</name>
<reference evidence="1" key="1">
    <citation type="journal article" date="2022" name="bioRxiv">
        <title>Sequencing and chromosome-scale assembly of the giantPleurodeles waltlgenome.</title>
        <authorList>
            <person name="Brown T."/>
            <person name="Elewa A."/>
            <person name="Iarovenko S."/>
            <person name="Subramanian E."/>
            <person name="Araus A.J."/>
            <person name="Petzold A."/>
            <person name="Susuki M."/>
            <person name="Suzuki K.-i.T."/>
            <person name="Hayashi T."/>
            <person name="Toyoda A."/>
            <person name="Oliveira C."/>
            <person name="Osipova E."/>
            <person name="Leigh N.D."/>
            <person name="Simon A."/>
            <person name="Yun M.H."/>
        </authorList>
    </citation>
    <scope>NUCLEOTIDE SEQUENCE</scope>
    <source>
        <strain evidence="1">20211129_DDA</strain>
        <tissue evidence="1">Liver</tissue>
    </source>
</reference>
<sequence length="69" mass="8134">MGMTAPWLEHFIDAMLEGKWSGKQSKNCRSSKVKRPWNTDKLESMRVRNKLVTYAENKVVLQWRPKTPD</sequence>
<proteinExistence type="predicted"/>
<gene>
    <name evidence="1" type="ORF">NDU88_003005</name>
</gene>
<dbReference type="EMBL" id="JANPWB010000007">
    <property type="protein sequence ID" value="KAJ1171134.1"/>
    <property type="molecule type" value="Genomic_DNA"/>
</dbReference>
<protein>
    <submittedName>
        <fullName evidence="1">Uncharacterized protein</fullName>
    </submittedName>
</protein>
<dbReference type="AlphaFoldDB" id="A0AAV7T467"/>
<accession>A0AAV7T467</accession>
<evidence type="ECO:0000313" key="2">
    <source>
        <dbReference type="Proteomes" id="UP001066276"/>
    </source>
</evidence>